<proteinExistence type="predicted"/>
<dbReference type="AlphaFoldDB" id="A0AAV8S5C5"/>
<feature type="domain" description="KIB1-4 beta-propeller" evidence="1">
    <location>
        <begin position="72"/>
        <end position="358"/>
    </location>
</feature>
<organism evidence="2 3">
    <name type="scientific">Erythroxylum novogranatense</name>
    <dbReference type="NCBI Taxonomy" id="1862640"/>
    <lineage>
        <taxon>Eukaryota</taxon>
        <taxon>Viridiplantae</taxon>
        <taxon>Streptophyta</taxon>
        <taxon>Embryophyta</taxon>
        <taxon>Tracheophyta</taxon>
        <taxon>Spermatophyta</taxon>
        <taxon>Magnoliopsida</taxon>
        <taxon>eudicotyledons</taxon>
        <taxon>Gunneridae</taxon>
        <taxon>Pentapetalae</taxon>
        <taxon>rosids</taxon>
        <taxon>fabids</taxon>
        <taxon>Malpighiales</taxon>
        <taxon>Erythroxylaceae</taxon>
        <taxon>Erythroxylum</taxon>
    </lineage>
</organism>
<dbReference type="InterPro" id="IPR011045">
    <property type="entry name" value="N2O_reductase_N"/>
</dbReference>
<evidence type="ECO:0000259" key="1">
    <source>
        <dbReference type="Pfam" id="PF03478"/>
    </source>
</evidence>
<dbReference type="Proteomes" id="UP001159364">
    <property type="component" value="Unassembled WGS sequence"/>
</dbReference>
<name>A0AAV8S5C5_9ROSI</name>
<comment type="caution">
    <text evidence="2">The sequence shown here is derived from an EMBL/GenBank/DDBJ whole genome shotgun (WGS) entry which is preliminary data.</text>
</comment>
<dbReference type="InterPro" id="IPR005174">
    <property type="entry name" value="KIB1-4_b-propeller"/>
</dbReference>
<dbReference type="PANTHER" id="PTHR44259">
    <property type="entry name" value="OS07G0183000 PROTEIN-RELATED"/>
    <property type="match status" value="1"/>
</dbReference>
<sequence length="388" mass="44755">MKKTSRCWSNLLPELLEIIEDEIVVCTDKLRFSCVCKIWQSMAEIPNHNEIPWLVVPNYKSNTVSSSYGLLNLLNNKVYNIDLEEAKGKLFKGSSHGCLVVVDRISTTINLINPITKAQVQLPPRHKFPDVIRYQPGEDEDLTYWDFRGQKILTGSTSDANYYRLHRVILSSNPSSNNYIAASIYDRDSKLAFCGMGDTEWINIDDGTNYGDIIFHKDELYGFSSGMSLSIFDVSSWIPKLKEVIPFPKGRYGYFWSYLVEHSGQILLILRRLKRDETQQRQITRYFNVYKLHRSDKSWSELSEIGGGLVFVGLNSSFSVSSVNLPSGWRGNKIYFTDNLFDFLEEDVRGGYDFGIYDMVEKDIYRFEDYTSNQSIWPPPVWIMLNSS</sequence>
<keyword evidence="3" id="KW-1185">Reference proteome</keyword>
<dbReference type="PANTHER" id="PTHR44259:SF114">
    <property type="entry name" value="OS06G0707300 PROTEIN"/>
    <property type="match status" value="1"/>
</dbReference>
<evidence type="ECO:0000313" key="2">
    <source>
        <dbReference type="EMBL" id="KAJ8747260.1"/>
    </source>
</evidence>
<dbReference type="SUPFAM" id="SSF50974">
    <property type="entry name" value="Nitrous oxide reductase, N-terminal domain"/>
    <property type="match status" value="1"/>
</dbReference>
<accession>A0AAV8S5C5</accession>
<protein>
    <recommendedName>
        <fullName evidence="1">KIB1-4 beta-propeller domain-containing protein</fullName>
    </recommendedName>
</protein>
<reference evidence="2 3" key="1">
    <citation type="submission" date="2021-09" db="EMBL/GenBank/DDBJ databases">
        <title>Genomic insights and catalytic innovation underlie evolution of tropane alkaloids biosynthesis.</title>
        <authorList>
            <person name="Wang Y.-J."/>
            <person name="Tian T."/>
            <person name="Huang J.-P."/>
            <person name="Huang S.-X."/>
        </authorList>
    </citation>
    <scope>NUCLEOTIDE SEQUENCE [LARGE SCALE GENOMIC DNA]</scope>
    <source>
        <strain evidence="2">KIB-2018</strain>
        <tissue evidence="2">Leaf</tissue>
    </source>
</reference>
<dbReference type="Pfam" id="PF03478">
    <property type="entry name" value="Beta-prop_KIB1-4"/>
    <property type="match status" value="1"/>
</dbReference>
<dbReference type="InterPro" id="IPR050942">
    <property type="entry name" value="F-box_BR-signaling"/>
</dbReference>
<evidence type="ECO:0000313" key="3">
    <source>
        <dbReference type="Proteomes" id="UP001159364"/>
    </source>
</evidence>
<gene>
    <name evidence="2" type="ORF">K2173_014406</name>
</gene>
<dbReference type="EMBL" id="JAIWQS010000209">
    <property type="protein sequence ID" value="KAJ8747260.1"/>
    <property type="molecule type" value="Genomic_DNA"/>
</dbReference>